<evidence type="ECO:0000313" key="1">
    <source>
        <dbReference type="EMBL" id="CDM29689.1"/>
    </source>
</evidence>
<name>W6Q606_PENRF</name>
<dbReference type="OrthoDB" id="3049701at2759"/>
<gene>
    <name evidence="1" type="ORF">PROQFM164_S01g003501</name>
</gene>
<proteinExistence type="predicted"/>
<dbReference type="STRING" id="1365484.W6Q606"/>
<accession>W6Q606</accession>
<reference evidence="1" key="1">
    <citation type="journal article" date="2014" name="Nat. Commun.">
        <title>Multiple recent horizontal transfers of a large genomic region in cheese making fungi.</title>
        <authorList>
            <person name="Cheeseman K."/>
            <person name="Ropars J."/>
            <person name="Renault P."/>
            <person name="Dupont J."/>
            <person name="Gouzy J."/>
            <person name="Branca A."/>
            <person name="Abraham A.L."/>
            <person name="Ceppi M."/>
            <person name="Conseiller E."/>
            <person name="Debuchy R."/>
            <person name="Malagnac F."/>
            <person name="Goarin A."/>
            <person name="Silar P."/>
            <person name="Lacoste S."/>
            <person name="Sallet E."/>
            <person name="Bensimon A."/>
            <person name="Giraud T."/>
            <person name="Brygoo Y."/>
        </authorList>
    </citation>
    <scope>NUCLEOTIDE SEQUENCE [LARGE SCALE GENOMIC DNA]</scope>
    <source>
        <strain evidence="1">FM164</strain>
    </source>
</reference>
<organism evidence="1 2">
    <name type="scientific">Penicillium roqueforti (strain FM164)</name>
    <dbReference type="NCBI Taxonomy" id="1365484"/>
    <lineage>
        <taxon>Eukaryota</taxon>
        <taxon>Fungi</taxon>
        <taxon>Dikarya</taxon>
        <taxon>Ascomycota</taxon>
        <taxon>Pezizomycotina</taxon>
        <taxon>Eurotiomycetes</taxon>
        <taxon>Eurotiomycetidae</taxon>
        <taxon>Eurotiales</taxon>
        <taxon>Aspergillaceae</taxon>
        <taxon>Penicillium</taxon>
    </lineage>
</organism>
<evidence type="ECO:0000313" key="2">
    <source>
        <dbReference type="Proteomes" id="UP000030686"/>
    </source>
</evidence>
<sequence>MKWTLCLRIPRKCSHRVVTNQWTAEQLGTYYKSVASPLGPVIADIMEYRSSATEY</sequence>
<dbReference type="Proteomes" id="UP000030686">
    <property type="component" value="Unassembled WGS sequence"/>
</dbReference>
<dbReference type="AlphaFoldDB" id="W6Q606"/>
<dbReference type="EMBL" id="HG792015">
    <property type="protein sequence ID" value="CDM29689.1"/>
    <property type="molecule type" value="Genomic_DNA"/>
</dbReference>
<protein>
    <submittedName>
        <fullName evidence="1">Genomic scaffold, ProqFM164S01</fullName>
    </submittedName>
</protein>
<keyword evidence="2" id="KW-1185">Reference proteome</keyword>